<gene>
    <name evidence="9" type="ORF">PHAECO_LOCUS1305</name>
</gene>
<organism evidence="9 10">
    <name type="scientific">Phaedon cochleariae</name>
    <name type="common">Mustard beetle</name>
    <dbReference type="NCBI Taxonomy" id="80249"/>
    <lineage>
        <taxon>Eukaryota</taxon>
        <taxon>Metazoa</taxon>
        <taxon>Ecdysozoa</taxon>
        <taxon>Arthropoda</taxon>
        <taxon>Hexapoda</taxon>
        <taxon>Insecta</taxon>
        <taxon>Pterygota</taxon>
        <taxon>Neoptera</taxon>
        <taxon>Endopterygota</taxon>
        <taxon>Coleoptera</taxon>
        <taxon>Polyphaga</taxon>
        <taxon>Cucujiformia</taxon>
        <taxon>Chrysomeloidea</taxon>
        <taxon>Chrysomelidae</taxon>
        <taxon>Chrysomelinae</taxon>
        <taxon>Chrysomelini</taxon>
        <taxon>Phaedon</taxon>
    </lineage>
</organism>
<feature type="compositionally biased region" description="Basic and acidic residues" evidence="7">
    <location>
        <begin position="207"/>
        <end position="224"/>
    </location>
</feature>
<dbReference type="InterPro" id="IPR001878">
    <property type="entry name" value="Znf_CCHC"/>
</dbReference>
<dbReference type="SMART" id="SM00343">
    <property type="entry name" value="ZnF_C2HC"/>
    <property type="match status" value="4"/>
</dbReference>
<dbReference type="EMBL" id="OU896707">
    <property type="protein sequence ID" value="CAH1116302.1"/>
    <property type="molecule type" value="Genomic_DNA"/>
</dbReference>
<feature type="region of interest" description="Disordered" evidence="7">
    <location>
        <begin position="122"/>
        <end position="363"/>
    </location>
</feature>
<evidence type="ECO:0000313" key="9">
    <source>
        <dbReference type="EMBL" id="CAH1116302.1"/>
    </source>
</evidence>
<protein>
    <recommendedName>
        <fullName evidence="8">CCHC-type domain-containing protein</fullName>
    </recommendedName>
</protein>
<dbReference type="Gene3D" id="4.10.60.10">
    <property type="entry name" value="Zinc finger, CCHC-type"/>
    <property type="match status" value="2"/>
</dbReference>
<feature type="compositionally biased region" description="Basic and acidic residues" evidence="7">
    <location>
        <begin position="231"/>
        <end position="244"/>
    </location>
</feature>
<dbReference type="PROSITE" id="PS50158">
    <property type="entry name" value="ZF_CCHC"/>
    <property type="match status" value="2"/>
</dbReference>
<dbReference type="InterPro" id="IPR036875">
    <property type="entry name" value="Znf_CCHC_sf"/>
</dbReference>
<keyword evidence="4" id="KW-0862">Zinc</keyword>
<dbReference type="GO" id="GO:0008270">
    <property type="term" value="F:zinc ion binding"/>
    <property type="evidence" value="ECO:0007669"/>
    <property type="project" value="UniProtKB-KW"/>
</dbReference>
<dbReference type="GO" id="GO:0005730">
    <property type="term" value="C:nucleolus"/>
    <property type="evidence" value="ECO:0007669"/>
    <property type="project" value="TreeGrafter"/>
</dbReference>
<dbReference type="GO" id="GO:0003676">
    <property type="term" value="F:nucleic acid binding"/>
    <property type="evidence" value="ECO:0007669"/>
    <property type="project" value="InterPro"/>
</dbReference>
<keyword evidence="10" id="KW-1185">Reference proteome</keyword>
<evidence type="ECO:0000259" key="8">
    <source>
        <dbReference type="PROSITE" id="PS50158"/>
    </source>
</evidence>
<feature type="compositionally biased region" description="Basic and acidic residues" evidence="7">
    <location>
        <begin position="142"/>
        <end position="151"/>
    </location>
</feature>
<dbReference type="SUPFAM" id="SSF57756">
    <property type="entry name" value="Retrovirus zinc finger-like domains"/>
    <property type="match status" value="2"/>
</dbReference>
<dbReference type="Pfam" id="PF00098">
    <property type="entry name" value="zf-CCHC"/>
    <property type="match status" value="1"/>
</dbReference>
<proteinExistence type="predicted"/>
<dbReference type="Proteomes" id="UP001153737">
    <property type="component" value="Chromosome 1"/>
</dbReference>
<sequence>MTRFARAKGSKASNERIPEEATSWTTMKQQLIEKNKDIEESKRRMEVIEKRNNNYKAFLQEKEDAESKKIEWANFTGVDNETSPEQLDKNYMNISRVTEMNQMSFVDDDDDDSFQALKLKVDKVLDNKNSKSQSESDSDNPPDERSAKKEIIMPLVKIKKKRKQKIKIENPDKLIISENENKSPLNTTGELNEPFSGKQNKKRKMKNSKDSAVDKRIKLDEPIEKQNTFQNKEDKTNKKKVDSTKKKKSGMLPKKALKENPTPQDLKKIEKKKQKRIRQLEKKKKLKSEQKQQKDLEESLKADNEKSSPIGDGGEDMVNNNSLKKENVKGKSPKPLIKNSNGTQKKQLKNRDKEEHPRKKPLLPHKMFINGQELEIDYVDGFPVKKEDALRLKKLRREMISKGLPRSEINQSLKLERRKAEKAFAREKKKVCFNCRTSGHNLSECPELGKNQVVQTAGSGICFKCGSTEHTHFECKVVKGQEFKFAQCFICQEQGHIARQCPDNARGLYPKGGACNVCGDVTHLKRDCPKYQAQQQHLENSLKVETVGFSNPDVLEINNENPQFSMNRKQNKIIKF</sequence>
<evidence type="ECO:0000256" key="3">
    <source>
        <dbReference type="ARBA" id="ARBA00022771"/>
    </source>
</evidence>
<evidence type="ECO:0000313" key="10">
    <source>
        <dbReference type="Proteomes" id="UP001153737"/>
    </source>
</evidence>
<feature type="compositionally biased region" description="Basic and acidic residues" evidence="7">
    <location>
        <begin position="287"/>
        <end position="306"/>
    </location>
</feature>
<dbReference type="InterPro" id="IPR042246">
    <property type="entry name" value="ZCCHC9"/>
</dbReference>
<name>A0A9P0DCR5_PHACE</name>
<keyword evidence="3 5" id="KW-0863">Zinc-finger</keyword>
<keyword evidence="1" id="KW-0479">Metal-binding</keyword>
<dbReference type="PANTHER" id="PTHR46242">
    <property type="entry name" value="ZINC FINGER CCHC DOMAIN-CONTAINING PROTEIN 9 ZCCHC9"/>
    <property type="match status" value="1"/>
</dbReference>
<reference evidence="9" key="2">
    <citation type="submission" date="2022-10" db="EMBL/GenBank/DDBJ databases">
        <authorList>
            <consortium name="ENA_rothamsted_submissions"/>
            <consortium name="culmorum"/>
            <person name="King R."/>
        </authorList>
    </citation>
    <scope>NUCLEOTIDE SEQUENCE</scope>
</reference>
<keyword evidence="2" id="KW-0677">Repeat</keyword>
<feature type="coiled-coil region" evidence="6">
    <location>
        <begin position="28"/>
        <end position="68"/>
    </location>
</feature>
<feature type="domain" description="CCHC-type" evidence="8">
    <location>
        <begin position="432"/>
        <end position="447"/>
    </location>
</feature>
<evidence type="ECO:0000256" key="4">
    <source>
        <dbReference type="ARBA" id="ARBA00022833"/>
    </source>
</evidence>
<dbReference type="FunFam" id="4.10.60.10:FF:000091">
    <property type="entry name" value="Zinc finger CCHC-type-containing 9"/>
    <property type="match status" value="1"/>
</dbReference>
<evidence type="ECO:0000256" key="7">
    <source>
        <dbReference type="SAM" id="MobiDB-lite"/>
    </source>
</evidence>
<evidence type="ECO:0000256" key="5">
    <source>
        <dbReference type="PROSITE-ProRule" id="PRU00047"/>
    </source>
</evidence>
<feature type="domain" description="CCHC-type" evidence="8">
    <location>
        <begin position="488"/>
        <end position="503"/>
    </location>
</feature>
<evidence type="ECO:0000256" key="2">
    <source>
        <dbReference type="ARBA" id="ARBA00022737"/>
    </source>
</evidence>
<dbReference type="PANTHER" id="PTHR46242:SF1">
    <property type="entry name" value="ZINC FINGER CCHC DOMAIN-CONTAINING PROTEIN 9"/>
    <property type="match status" value="1"/>
</dbReference>
<accession>A0A9P0DCR5</accession>
<keyword evidence="6" id="KW-0175">Coiled coil</keyword>
<evidence type="ECO:0000256" key="1">
    <source>
        <dbReference type="ARBA" id="ARBA00022723"/>
    </source>
</evidence>
<dbReference type="AlphaFoldDB" id="A0A9P0DCR5"/>
<evidence type="ECO:0000256" key="6">
    <source>
        <dbReference type="SAM" id="Coils"/>
    </source>
</evidence>
<reference evidence="9" key="1">
    <citation type="submission" date="2022-01" db="EMBL/GenBank/DDBJ databases">
        <authorList>
            <person name="King R."/>
        </authorList>
    </citation>
    <scope>NUCLEOTIDE SEQUENCE</scope>
</reference>
<feature type="compositionally biased region" description="Basic residues" evidence="7">
    <location>
        <begin position="269"/>
        <end position="286"/>
    </location>
</feature>
<dbReference type="OrthoDB" id="3863715at2759"/>
<feature type="region of interest" description="Disordered" evidence="7">
    <location>
        <begin position="1"/>
        <end position="22"/>
    </location>
</feature>